<sequence length="2158" mass="228212">MLKATAWHARTNPVIDPPAAQPGQPPSPVSRSHLTWPVAHPPATLATEPAARGAPPQAQPLPNFAAPSPPPLSTPSLAYLRTRTRPSRYPPRSSSPSFEYSPRPRKPTLADRARMTQDSNQGVAGAAYSPWQNGGDAATTPAGGGAGGVMTLGSILTVAGILLLFIVFAFGLVSLQYCFNSWDRERQLQAAPSRRRRGGNAGGGGVRRNRGVDPELLRSLPVTVFHAAASKEEEGAAVVECAVCLSELEDGEEARFLPRCGHGFHAECVDAWLASHTTCPLCRLTVAKPDDNDAPPRSVALLLPPVPPEPANYAAANNLPATVLLGMSDDHGGVAMATSASRGVPRLAIEIPELAVTTAPTTPCDAAVSSGSARLRSSIKRLWSFGMQGVGTSSSCTCAGASEGGDLEQGISGRRTAQLERGRFYGRSATDDVADDGTPQHQTWTEDEPCASQKPYSPSPGAGSRRRLVPETCSPVCRCKPALGMERDEQLSLTGARDRARVTVRAFVESRGDVSSPPLTRPPAKPAQARKTPAKSPSMPLPRSSRRDAPPSRRFLLSPPRMRQHAAVCPRRHGNNARTLPAPSSSSPLRVCISVRPLHDDDDMNSSPQPSAAAAAAVAGAPTAAAAGGVTTSVTTVAGTIMIFMAMAAVLIYLQFYFDAWTRRDRQNHGSSQASSRRRRGGGDGAAGSRGGIRGAMGVDPELLRSMPVTVYRAGSKESSVECAVCLSELEDGEEARFLPRCGHGFHAECVDTWFASHTTCPLCRLTVAKPDHDAPPPCPAILLPPVPPEPANYAQNRPASVLLGMSADHGGVVMSAGGGRSASRGVLVIEIPELAVPTTPTTPCDAAVSTGSARLRSSFKRLWSFGIQGAGTSSSCTCAGATQADHTEKERASLEEGWVTQDREAVTGGWSATARGRSGAAMAGACIIVRRTRSRRWHMLIGLERHPGGVVSIGPGHAEHIQVAALPQAALSESIREELSLTSARDSARKAVNRSRSLIGPSPPLTGRPAKPQKLRLPSRRLLRSPPRVRQHAADVPLVTAMLGHFVRASLPAPCIYLFELSSAKPQVTADDRIRPMTQAAGDDDMNSPQPSGGAVAGAPTALTTMGAAAGGVMTVGSVTTVVVPIMIFMAIAAGLLFLQHYFDAWNRSDNQSHGRSQASRRRGGGGASPGRGSVGIARGGLDPDVLRSLPVTVYRSKESLVECAVCLAELKDGEAARFLPRCGHGFHAECVDTWLASHTTCPLCRLTVAKPDDASPSPSLALHPVPPEPPPSYHAANLPPPASVSNQGAVNTVAMASDDGDTSASAGTMAVLVIEIPEVAVATLLTPRGAAKTPGSARPRSFRRLWSFGRQGAGPSSSCSCGGAGEGADVEQGVSSAAAAINGGSGRSNTGYSDRTGLVAGRRQHTRITTGMRRYADRAHAIFFPKKDSVSYSPFPDSHPYRAIAIQLPCNFILSARASVTHMAHMPRSIDQSSKTSGRCILHEQTPPHRLDHVRKPDAAACPPSKRVAASVIFGMRPYPHARRSDRLILSNFLATILFVAGVLLLFVLFACGVVSLQLCINAFYRRRAAQAAASQSPWPRPSTRTQTKRVAGDPAEAPPRSLPATAVYRAAEAGSTAAEECAVCLAGLEDGEEAQLMPCCGHWFHALCVDKWLASHATCPLCRIAVARPGMAPPALSRVPSVVSDQVVVTVNTGSDDTMPLPSPRGTAAVVVIEIPEMMDVPHGDHPKLCDCECEVGFERLGAEPTSEAAEVPEGSGHGCAQWATHNPGSRRAALCLRSGGALLSSSCPRHMITSGAEHFPVGLGPPTPSNRTGVGTQNQARKKFRPGRPAHGPAQKLGPNLPMGWACDHISCPCYSLCLNQPALAASCLPRAPLPQLRGPTKAHYDDSATTSAPLEGVTLPRTGMSMTIEPDRARDYRSLSSGHLRHVRGSPRSRPLSALEGRHTEEGSYCATLPSHTADKTPVKSAPQAQLPFPFHQTSRLIPFRPNPSIPAQPASFSLLSPTRGPGLRTLLESGLCTTRHQPSLASAPSQPRLAPASLSPRPSSMRKRRRPQRLDEAERHWPKLRFAAAELCRRKKTTSRASLSQEALAPRIAKPQSPRRSSATTTPILAATDLFAIPANRGEVWSLVAPPSLNSGESPIWRRREPRISTTP</sequence>
<feature type="domain" description="RING-type" evidence="16">
    <location>
        <begin position="1624"/>
        <end position="1666"/>
    </location>
</feature>
<feature type="region of interest" description="Disordered" evidence="14">
    <location>
        <begin position="2083"/>
        <end position="2110"/>
    </location>
</feature>
<keyword evidence="9" id="KW-0833">Ubl conjugation pathway</keyword>
<feature type="compositionally biased region" description="Low complexity" evidence="14">
    <location>
        <begin position="90"/>
        <end position="101"/>
    </location>
</feature>
<name>A0A835AAH1_9POAL</name>
<keyword evidence="10" id="KW-0862">Zinc</keyword>
<feature type="transmembrane region" description="Helical" evidence="15">
    <location>
        <begin position="1535"/>
        <end position="1559"/>
    </location>
</feature>
<dbReference type="FunFam" id="3.30.40.10:FF:000187">
    <property type="entry name" value="E3 ubiquitin-protein ligase ATL6"/>
    <property type="match status" value="1"/>
</dbReference>
<feature type="region of interest" description="Disordered" evidence="14">
    <location>
        <begin position="2027"/>
        <end position="2064"/>
    </location>
</feature>
<feature type="region of interest" description="Disordered" evidence="14">
    <location>
        <begin position="189"/>
        <end position="211"/>
    </location>
</feature>
<feature type="region of interest" description="Disordered" evidence="14">
    <location>
        <begin position="1884"/>
        <end position="1903"/>
    </location>
</feature>
<evidence type="ECO:0000256" key="8">
    <source>
        <dbReference type="ARBA" id="ARBA00022771"/>
    </source>
</evidence>
<feature type="region of interest" description="Disordered" evidence="14">
    <location>
        <begin position="1079"/>
        <end position="1098"/>
    </location>
</feature>
<dbReference type="EMBL" id="JACEFO010002629">
    <property type="protein sequence ID" value="KAF8653125.1"/>
    <property type="molecule type" value="Genomic_DNA"/>
</dbReference>
<feature type="compositionally biased region" description="Low complexity" evidence="14">
    <location>
        <begin position="2037"/>
        <end position="2049"/>
    </location>
</feature>
<evidence type="ECO:0000256" key="2">
    <source>
        <dbReference type="ARBA" id="ARBA00004167"/>
    </source>
</evidence>
<gene>
    <name evidence="17" type="ORF">HU200_062569</name>
</gene>
<feature type="region of interest" description="Disordered" evidence="14">
    <location>
        <begin position="987"/>
        <end position="1014"/>
    </location>
</feature>
<evidence type="ECO:0000256" key="3">
    <source>
        <dbReference type="ARBA" id="ARBA00004906"/>
    </source>
</evidence>
<accession>A0A835AAH1</accession>
<evidence type="ECO:0000256" key="7">
    <source>
        <dbReference type="ARBA" id="ARBA00022723"/>
    </source>
</evidence>
<feature type="compositionally biased region" description="Low complexity" evidence="14">
    <location>
        <begin position="49"/>
        <end position="66"/>
    </location>
</feature>
<feature type="region of interest" description="Disordered" evidence="14">
    <location>
        <begin position="1807"/>
        <end position="1839"/>
    </location>
</feature>
<evidence type="ECO:0000256" key="13">
    <source>
        <dbReference type="PROSITE-ProRule" id="PRU00175"/>
    </source>
</evidence>
<feature type="region of interest" description="Disordered" evidence="14">
    <location>
        <begin position="2135"/>
        <end position="2158"/>
    </location>
</feature>
<feature type="region of interest" description="Disordered" evidence="14">
    <location>
        <begin position="1151"/>
        <end position="1181"/>
    </location>
</feature>
<feature type="compositionally biased region" description="Basic and acidic residues" evidence="14">
    <location>
        <begin position="2146"/>
        <end position="2158"/>
    </location>
</feature>
<evidence type="ECO:0000256" key="14">
    <source>
        <dbReference type="SAM" id="MobiDB-lite"/>
    </source>
</evidence>
<dbReference type="GO" id="GO:0016567">
    <property type="term" value="P:protein ubiquitination"/>
    <property type="evidence" value="ECO:0007669"/>
    <property type="project" value="InterPro"/>
</dbReference>
<feature type="compositionally biased region" description="Gly residues" evidence="14">
    <location>
        <begin position="683"/>
        <end position="695"/>
    </location>
</feature>
<evidence type="ECO:0000256" key="12">
    <source>
        <dbReference type="ARBA" id="ARBA00023136"/>
    </source>
</evidence>
<keyword evidence="6 15" id="KW-0812">Transmembrane</keyword>
<feature type="transmembrane region" description="Helical" evidence="15">
    <location>
        <begin position="155"/>
        <end position="177"/>
    </location>
</feature>
<keyword evidence="11 15" id="KW-1133">Transmembrane helix</keyword>
<reference evidence="17" key="1">
    <citation type="submission" date="2020-07" db="EMBL/GenBank/DDBJ databases">
        <title>Genome sequence and genetic diversity analysis of an under-domesticated orphan crop, white fonio (Digitaria exilis).</title>
        <authorList>
            <person name="Bennetzen J.L."/>
            <person name="Chen S."/>
            <person name="Ma X."/>
            <person name="Wang X."/>
            <person name="Yssel A.E.J."/>
            <person name="Chaluvadi S.R."/>
            <person name="Johnson M."/>
            <person name="Gangashetty P."/>
            <person name="Hamidou F."/>
            <person name="Sanogo M.D."/>
            <person name="Zwaenepoel A."/>
            <person name="Wallace J."/>
            <person name="Van De Peer Y."/>
            <person name="Van Deynze A."/>
        </authorList>
    </citation>
    <scope>NUCLEOTIDE SEQUENCE</scope>
    <source>
        <tissue evidence="17">Leaves</tissue>
    </source>
</reference>
<dbReference type="InterPro" id="IPR044600">
    <property type="entry name" value="ATL1/ATL16-like"/>
</dbReference>
<feature type="region of interest" description="Disordered" evidence="14">
    <location>
        <begin position="667"/>
        <end position="697"/>
    </location>
</feature>
<dbReference type="SUPFAM" id="SSF57850">
    <property type="entry name" value="RING/U-box"/>
    <property type="match status" value="4"/>
</dbReference>
<dbReference type="PANTHER" id="PTHR46913:SF21">
    <property type="entry name" value="RING-TYPE E3 UBIQUITIN TRANSFERASE"/>
    <property type="match status" value="1"/>
</dbReference>
<evidence type="ECO:0000256" key="6">
    <source>
        <dbReference type="ARBA" id="ARBA00022692"/>
    </source>
</evidence>
<feature type="region of interest" description="Disordered" evidence="14">
    <location>
        <begin position="425"/>
        <end position="468"/>
    </location>
</feature>
<keyword evidence="18" id="KW-1185">Reference proteome</keyword>
<feature type="region of interest" description="Disordered" evidence="14">
    <location>
        <begin position="1926"/>
        <end position="1948"/>
    </location>
</feature>
<evidence type="ECO:0000313" key="18">
    <source>
        <dbReference type="Proteomes" id="UP000636709"/>
    </source>
</evidence>
<evidence type="ECO:0000256" key="15">
    <source>
        <dbReference type="SAM" id="Phobius"/>
    </source>
</evidence>
<feature type="region of interest" description="Disordered" evidence="14">
    <location>
        <begin position="568"/>
        <end position="588"/>
    </location>
</feature>
<feature type="domain" description="RING-type" evidence="16">
    <location>
        <begin position="241"/>
        <end position="283"/>
    </location>
</feature>
<feature type="region of interest" description="Disordered" evidence="14">
    <location>
        <begin position="1577"/>
        <end position="1602"/>
    </location>
</feature>
<dbReference type="GO" id="GO:0016020">
    <property type="term" value="C:membrane"/>
    <property type="evidence" value="ECO:0007669"/>
    <property type="project" value="UniProtKB-SubCell"/>
</dbReference>
<evidence type="ECO:0000256" key="10">
    <source>
        <dbReference type="ARBA" id="ARBA00022833"/>
    </source>
</evidence>
<keyword evidence="5" id="KW-0808">Transferase</keyword>
<evidence type="ECO:0000256" key="11">
    <source>
        <dbReference type="ARBA" id="ARBA00022989"/>
    </source>
</evidence>
<evidence type="ECO:0000259" key="16">
    <source>
        <dbReference type="PROSITE" id="PS50089"/>
    </source>
</evidence>
<keyword evidence="7" id="KW-0479">Metal-binding</keyword>
<feature type="region of interest" description="Disordered" evidence="14">
    <location>
        <begin position="1257"/>
        <end position="1287"/>
    </location>
</feature>
<proteinExistence type="predicted"/>
<feature type="transmembrane region" description="Helical" evidence="15">
    <location>
        <begin position="1096"/>
        <end position="1117"/>
    </location>
</feature>
<feature type="domain" description="RING-type" evidence="16">
    <location>
        <begin position="1205"/>
        <end position="1247"/>
    </location>
</feature>
<dbReference type="EC" id="2.3.2.27" evidence="4"/>
<feature type="transmembrane region" description="Helical" evidence="15">
    <location>
        <begin position="637"/>
        <end position="658"/>
    </location>
</feature>
<feature type="compositionally biased region" description="Pro residues" evidence="14">
    <location>
        <begin position="15"/>
        <end position="28"/>
    </location>
</feature>
<dbReference type="GO" id="GO:0008270">
    <property type="term" value="F:zinc ion binding"/>
    <property type="evidence" value="ECO:0007669"/>
    <property type="project" value="UniProtKB-KW"/>
</dbReference>
<evidence type="ECO:0000256" key="4">
    <source>
        <dbReference type="ARBA" id="ARBA00012483"/>
    </source>
</evidence>
<evidence type="ECO:0000256" key="1">
    <source>
        <dbReference type="ARBA" id="ARBA00000900"/>
    </source>
</evidence>
<feature type="compositionally biased region" description="Polar residues" evidence="14">
    <location>
        <begin position="1813"/>
        <end position="1823"/>
    </location>
</feature>
<dbReference type="GO" id="GO:0061630">
    <property type="term" value="F:ubiquitin protein ligase activity"/>
    <property type="evidence" value="ECO:0007669"/>
    <property type="project" value="UniProtKB-EC"/>
</dbReference>
<feature type="compositionally biased region" description="Pro residues" evidence="14">
    <location>
        <begin position="1266"/>
        <end position="1284"/>
    </location>
</feature>
<comment type="catalytic activity">
    <reaction evidence="1">
        <text>S-ubiquitinyl-[E2 ubiquitin-conjugating enzyme]-L-cysteine + [acceptor protein]-L-lysine = [E2 ubiquitin-conjugating enzyme]-L-cysteine + N(6)-ubiquitinyl-[acceptor protein]-L-lysine.</text>
        <dbReference type="EC" id="2.3.2.27"/>
    </reaction>
</comment>
<evidence type="ECO:0000313" key="17">
    <source>
        <dbReference type="EMBL" id="KAF8653125.1"/>
    </source>
</evidence>
<dbReference type="InterPro" id="IPR001841">
    <property type="entry name" value="Znf_RING"/>
</dbReference>
<dbReference type="Proteomes" id="UP000636709">
    <property type="component" value="Unassembled WGS sequence"/>
</dbReference>
<feature type="compositionally biased region" description="Polar residues" evidence="14">
    <location>
        <begin position="576"/>
        <end position="588"/>
    </location>
</feature>
<dbReference type="PANTHER" id="PTHR46913">
    <property type="entry name" value="RING-H2 FINGER PROTEIN ATL16"/>
    <property type="match status" value="1"/>
</dbReference>
<dbReference type="Gene3D" id="3.30.40.10">
    <property type="entry name" value="Zinc/RING finger domain, C3HC4 (zinc finger)"/>
    <property type="match status" value="4"/>
</dbReference>
<dbReference type="SMART" id="SM00184">
    <property type="entry name" value="RING"/>
    <property type="match status" value="4"/>
</dbReference>
<keyword evidence="8 13" id="KW-0863">Zinc-finger</keyword>
<feature type="compositionally biased region" description="Gly residues" evidence="14">
    <location>
        <begin position="1166"/>
        <end position="1175"/>
    </location>
</feature>
<comment type="subcellular location">
    <subcellularLocation>
        <location evidence="2">Membrane</location>
        <topology evidence="2">Single-pass membrane protein</topology>
    </subcellularLocation>
</comment>
<feature type="domain" description="RING-type" evidence="16">
    <location>
        <begin position="723"/>
        <end position="765"/>
    </location>
</feature>
<feature type="region of interest" description="Disordered" evidence="14">
    <location>
        <begin position="510"/>
        <end position="556"/>
    </location>
</feature>
<comment type="pathway">
    <text evidence="3">Protein modification; protein ubiquitination.</text>
</comment>
<evidence type="ECO:0000256" key="5">
    <source>
        <dbReference type="ARBA" id="ARBA00022679"/>
    </source>
</evidence>
<dbReference type="PROSITE" id="PS50089">
    <property type="entry name" value="ZF_RING_2"/>
    <property type="match status" value="4"/>
</dbReference>
<organism evidence="17 18">
    <name type="scientific">Digitaria exilis</name>
    <dbReference type="NCBI Taxonomy" id="1010633"/>
    <lineage>
        <taxon>Eukaryota</taxon>
        <taxon>Viridiplantae</taxon>
        <taxon>Streptophyta</taxon>
        <taxon>Embryophyta</taxon>
        <taxon>Tracheophyta</taxon>
        <taxon>Spermatophyta</taxon>
        <taxon>Magnoliopsida</taxon>
        <taxon>Liliopsida</taxon>
        <taxon>Poales</taxon>
        <taxon>Poaceae</taxon>
        <taxon>PACMAD clade</taxon>
        <taxon>Panicoideae</taxon>
        <taxon>Panicodae</taxon>
        <taxon>Paniceae</taxon>
        <taxon>Anthephorinae</taxon>
        <taxon>Digitaria</taxon>
    </lineage>
</organism>
<feature type="region of interest" description="Disordered" evidence="14">
    <location>
        <begin position="1"/>
        <end position="135"/>
    </location>
</feature>
<comment type="caution">
    <text evidence="17">The sequence shown here is derived from an EMBL/GenBank/DDBJ whole genome shotgun (WGS) entry which is preliminary data.</text>
</comment>
<dbReference type="CDD" id="cd16461">
    <property type="entry name" value="RING-H2_EL5-like"/>
    <property type="match status" value="4"/>
</dbReference>
<feature type="transmembrane region" description="Helical" evidence="15">
    <location>
        <begin position="1123"/>
        <end position="1140"/>
    </location>
</feature>
<protein>
    <recommendedName>
        <fullName evidence="4">RING-type E3 ubiquitin transferase</fullName>
        <ecNumber evidence="4">2.3.2.27</ecNumber>
    </recommendedName>
</protein>
<evidence type="ECO:0000256" key="9">
    <source>
        <dbReference type="ARBA" id="ARBA00022786"/>
    </source>
</evidence>
<dbReference type="Pfam" id="PF13639">
    <property type="entry name" value="zf-RING_2"/>
    <property type="match status" value="4"/>
</dbReference>
<dbReference type="InterPro" id="IPR013083">
    <property type="entry name" value="Znf_RING/FYVE/PHD"/>
</dbReference>
<dbReference type="OrthoDB" id="8062037at2759"/>
<keyword evidence="12 15" id="KW-0472">Membrane</keyword>